<dbReference type="EMBL" id="CAJNDS010000111">
    <property type="protein sequence ID" value="CAE6960154.1"/>
    <property type="molecule type" value="Genomic_DNA"/>
</dbReference>
<protein>
    <submittedName>
        <fullName evidence="2">Uncharacterized protein</fullName>
    </submittedName>
</protein>
<evidence type="ECO:0000313" key="2">
    <source>
        <dbReference type="EMBL" id="CAE6960154.1"/>
    </source>
</evidence>
<keyword evidence="3" id="KW-1185">Reference proteome</keyword>
<dbReference type="OrthoDB" id="10518006at2759"/>
<proteinExistence type="predicted"/>
<feature type="coiled-coil region" evidence="1">
    <location>
        <begin position="984"/>
        <end position="1029"/>
    </location>
</feature>
<gene>
    <name evidence="2" type="ORF">SNAT2548_LOCUS1915</name>
</gene>
<dbReference type="Proteomes" id="UP000604046">
    <property type="component" value="Unassembled WGS sequence"/>
</dbReference>
<accession>A0A812HT51</accession>
<name>A0A812HT51_9DINO</name>
<dbReference type="AlphaFoldDB" id="A0A812HT51"/>
<reference evidence="2" key="1">
    <citation type="submission" date="2021-02" db="EMBL/GenBank/DDBJ databases">
        <authorList>
            <person name="Dougan E. K."/>
            <person name="Rhodes N."/>
            <person name="Thang M."/>
            <person name="Chan C."/>
        </authorList>
    </citation>
    <scope>NUCLEOTIDE SEQUENCE</scope>
</reference>
<keyword evidence="1" id="KW-0175">Coiled coil</keyword>
<evidence type="ECO:0000313" key="3">
    <source>
        <dbReference type="Proteomes" id="UP000604046"/>
    </source>
</evidence>
<sequence>MAGYASHGVSLPGVLGRGCGESPQTEKDVDPANFQQLLRQLRDQSVSQGDVAAMRQEMLTLRMVVSAAKTEMTVLIEQEVGKAIAREKAERADAERRLHERVAGFAHQLQMQQEEVEKFQGRLESSTRTAQESVAKLTKSTAEAEALRDSQVWKRLERLEDKLGREMKELQQDTTAQLHSLEAAKVQFEHLVQETCQQSQAEQSQELLEVNRRCEALNKAMVDLGLQNQRTKDTMQDAVPKKDLIQLAERVQGLAGNQEGNTKLWEEQARLLNGFRDDLQNRTSELMTRLAVAEQKNVSLEESSTRTDAKVSQLGDKTTLLAQDLEKQMHEDRAATGRQVNSLETSQAEANLQLGMLDKAFAELKEAHQLKQHTQDQERWHERFADCLQRVSSLEAQVIAAGQLARQDKQACDEELRRLQSNSRVLDSTMEQATQANARHAELQSRLEERIGTVDLRQASMSEELARLLSKEKILEDLNARVDDLQPCLARGEENSALIRSLQSAQEESRKSLEGGQQSLGTCVRTLEQHLSEVQRSHGEAKDSLAKANTEILRLSTQADTLSGSQATLCQQVDQIQNTLPTVIQNQKEIYATGSLLKRLEDQVSAIPKAQAELHERSRALVDSRHKELEAHFATAEKRLEDHMKAAQTNWAAEKAADKASTESHFAALRQRLDKMDADSKEAQLGQVAATKDLQVELETLRGRLGAAEQQQDLESQQLSGRIVAAQASTESSLSMLRQLVDKLEASTESHFAALRQRLDKMDADSKEAQLGQVAATKDLQVELENLRCRLGATEQQQGLESKQLSGRIAAVQASSDSGISTVQHRIDKLENDSTEALKLLEAQLSTCELKQVAAVTELRKSLDAELAGAQAALRERLSEILEQLPEMDARLSEQKGDLEALRTRQDANHDAVESLQGSYTRAAQEVSKTSSRVEQLAGMISEEQKVREADTAHVKQGMREVEATLTTQLEDILGAVQRSASDVGELANQLGEASKRLETLQAQQLAAAESAEQHKADLQRLHDSLHDRLHENAILAERHRTEAPLRLRGI</sequence>
<organism evidence="2 3">
    <name type="scientific">Symbiodinium natans</name>
    <dbReference type="NCBI Taxonomy" id="878477"/>
    <lineage>
        <taxon>Eukaryota</taxon>
        <taxon>Sar</taxon>
        <taxon>Alveolata</taxon>
        <taxon>Dinophyceae</taxon>
        <taxon>Suessiales</taxon>
        <taxon>Symbiodiniaceae</taxon>
        <taxon>Symbiodinium</taxon>
    </lineage>
</organism>
<evidence type="ECO:0000256" key="1">
    <source>
        <dbReference type="SAM" id="Coils"/>
    </source>
</evidence>
<comment type="caution">
    <text evidence="2">The sequence shown here is derived from an EMBL/GenBank/DDBJ whole genome shotgun (WGS) entry which is preliminary data.</text>
</comment>